<dbReference type="PANTHER" id="PTHR43441:SF2">
    <property type="entry name" value="FAMILY ACETYLTRANSFERASE, PUTATIVE (AFU_ORTHOLOGUE AFUA_7G00850)-RELATED"/>
    <property type="match status" value="1"/>
</dbReference>
<dbReference type="Gene3D" id="3.40.630.30">
    <property type="match status" value="1"/>
</dbReference>
<name>A0A9X3MXW5_9ACTN</name>
<organism evidence="2 3">
    <name type="scientific">Solirubrobacter ginsenosidimutans</name>
    <dbReference type="NCBI Taxonomy" id="490573"/>
    <lineage>
        <taxon>Bacteria</taxon>
        <taxon>Bacillati</taxon>
        <taxon>Actinomycetota</taxon>
        <taxon>Thermoleophilia</taxon>
        <taxon>Solirubrobacterales</taxon>
        <taxon>Solirubrobacteraceae</taxon>
        <taxon>Solirubrobacter</taxon>
    </lineage>
</organism>
<evidence type="ECO:0000313" key="3">
    <source>
        <dbReference type="Proteomes" id="UP001149140"/>
    </source>
</evidence>
<dbReference type="GO" id="GO:1990189">
    <property type="term" value="F:protein N-terminal-serine acetyltransferase activity"/>
    <property type="evidence" value="ECO:0007669"/>
    <property type="project" value="TreeGrafter"/>
</dbReference>
<evidence type="ECO:0000259" key="1">
    <source>
        <dbReference type="PROSITE" id="PS51186"/>
    </source>
</evidence>
<dbReference type="InterPro" id="IPR000182">
    <property type="entry name" value="GNAT_dom"/>
</dbReference>
<dbReference type="AlphaFoldDB" id="A0A9X3MXW5"/>
<dbReference type="InterPro" id="IPR051908">
    <property type="entry name" value="Ribosomal_N-acetyltransferase"/>
</dbReference>
<feature type="domain" description="N-acetyltransferase" evidence="1">
    <location>
        <begin position="22"/>
        <end position="186"/>
    </location>
</feature>
<dbReference type="Proteomes" id="UP001149140">
    <property type="component" value="Unassembled WGS sequence"/>
</dbReference>
<evidence type="ECO:0000313" key="2">
    <source>
        <dbReference type="EMBL" id="MDA0163646.1"/>
    </source>
</evidence>
<dbReference type="InterPro" id="IPR016181">
    <property type="entry name" value="Acyl_CoA_acyltransferase"/>
</dbReference>
<comment type="caution">
    <text evidence="2">The sequence shown here is derived from an EMBL/GenBank/DDBJ whole genome shotgun (WGS) entry which is preliminary data.</text>
</comment>
<keyword evidence="3" id="KW-1185">Reference proteome</keyword>
<dbReference type="SUPFAM" id="SSF55729">
    <property type="entry name" value="Acyl-CoA N-acyltransferases (Nat)"/>
    <property type="match status" value="1"/>
</dbReference>
<dbReference type="GO" id="GO:0008999">
    <property type="term" value="F:protein-N-terminal-alanine acetyltransferase activity"/>
    <property type="evidence" value="ECO:0007669"/>
    <property type="project" value="TreeGrafter"/>
</dbReference>
<proteinExistence type="predicted"/>
<gene>
    <name evidence="2" type="ORF">OM076_25455</name>
</gene>
<sequence>MTPTPHPARDRPRRTVLEGARVRLEPLDPERHAGDLFAAAEGDPALWDYLPYGPFDDVGALTEHLRAQAASDDPLFYAVVVGGVASGIVSYLRIEPAHGCIEIGHIWFGAPLQRTPAATEAIYLLAREAFDGLGNRRFEWKCNAANERSRRAAERFGFTFEGVFRQHMIVKGGNRDTAWYSILDGEWPAVRAGFEAWLDEANFDADGVQRRSLGGLTRR</sequence>
<dbReference type="PANTHER" id="PTHR43441">
    <property type="entry name" value="RIBOSOMAL-PROTEIN-SERINE ACETYLTRANSFERASE"/>
    <property type="match status" value="1"/>
</dbReference>
<dbReference type="EMBL" id="JAPDOD010000026">
    <property type="protein sequence ID" value="MDA0163646.1"/>
    <property type="molecule type" value="Genomic_DNA"/>
</dbReference>
<dbReference type="PROSITE" id="PS51186">
    <property type="entry name" value="GNAT"/>
    <property type="match status" value="1"/>
</dbReference>
<accession>A0A9X3MXW5</accession>
<dbReference type="FunFam" id="3.40.630.30:FF:000047">
    <property type="entry name" value="Acetyltransferase, GNAT family"/>
    <property type="match status" value="1"/>
</dbReference>
<dbReference type="Pfam" id="PF13302">
    <property type="entry name" value="Acetyltransf_3"/>
    <property type="match status" value="1"/>
</dbReference>
<dbReference type="GO" id="GO:0005737">
    <property type="term" value="C:cytoplasm"/>
    <property type="evidence" value="ECO:0007669"/>
    <property type="project" value="TreeGrafter"/>
</dbReference>
<protein>
    <submittedName>
        <fullName evidence="2">GNAT family N-acetyltransferase</fullName>
    </submittedName>
</protein>
<reference evidence="2" key="1">
    <citation type="submission" date="2022-10" db="EMBL/GenBank/DDBJ databases">
        <title>The WGS of Solirubrobacter ginsenosidimutans DSM 21036.</title>
        <authorList>
            <person name="Jiang Z."/>
        </authorList>
    </citation>
    <scope>NUCLEOTIDE SEQUENCE</scope>
    <source>
        <strain evidence="2">DSM 21036</strain>
    </source>
</reference>